<protein>
    <recommendedName>
        <fullName evidence="1">Putative restriction endonuclease domain-containing protein</fullName>
    </recommendedName>
</protein>
<dbReference type="Pfam" id="PF05685">
    <property type="entry name" value="Uma2"/>
    <property type="match status" value="1"/>
</dbReference>
<dbReference type="eggNOG" id="COG4636">
    <property type="taxonomic scope" value="Bacteria"/>
</dbReference>
<dbReference type="OrthoDB" id="5768410at2"/>
<dbReference type="STRING" id="41431.PCC8801_2067"/>
<dbReference type="InterPro" id="IPR008538">
    <property type="entry name" value="Uma2"/>
</dbReference>
<dbReference type="CDD" id="cd06260">
    <property type="entry name" value="DUF820-like"/>
    <property type="match status" value="1"/>
</dbReference>
<dbReference type="EMBL" id="CP001287">
    <property type="protein sequence ID" value="ACK66099.1"/>
    <property type="molecule type" value="Genomic_DNA"/>
</dbReference>
<dbReference type="Proteomes" id="UP000008204">
    <property type="component" value="Chromosome"/>
</dbReference>
<reference evidence="3" key="1">
    <citation type="journal article" date="2011" name="MBio">
        <title>Novel metabolic attributes of the genus Cyanothece, comprising a group of unicellular nitrogen-fixing Cyanobacteria.</title>
        <authorList>
            <person name="Bandyopadhyay A."/>
            <person name="Elvitigala T."/>
            <person name="Welsh E."/>
            <person name="Stockel J."/>
            <person name="Liberton M."/>
            <person name="Min H."/>
            <person name="Sherman L.A."/>
            <person name="Pakrasi H.B."/>
        </authorList>
    </citation>
    <scope>NUCLEOTIDE SEQUENCE [LARGE SCALE GENOMIC DNA]</scope>
    <source>
        <strain evidence="3">PCC 8801</strain>
    </source>
</reference>
<dbReference type="SUPFAM" id="SSF52980">
    <property type="entry name" value="Restriction endonuclease-like"/>
    <property type="match status" value="1"/>
</dbReference>
<dbReference type="KEGG" id="cyp:PCC8801_2067"/>
<sequence>MVATLSNYKNCVILHNVRWETYQALVKDSAEQPNKRLTYNEGILEIMTPLPEHETYKKLLDRFVLVTVEEMNLEMRSLGSCTWSRQDLKQGLEPDECYYIEHEKAVRGKRDIDLNIDPPPDLAIEIDITSSSLNRMAIYRALGVAEIWRFDGQVFKIYQLVKGEYQDCPVSKVFPFLTSEDIMRFLPQFQGGEIALVKAFRVWVKEKLST</sequence>
<evidence type="ECO:0000259" key="1">
    <source>
        <dbReference type="Pfam" id="PF05685"/>
    </source>
</evidence>
<accession>B7JZ22</accession>
<keyword evidence="3" id="KW-1185">Reference proteome</keyword>
<evidence type="ECO:0000313" key="3">
    <source>
        <dbReference type="Proteomes" id="UP000008204"/>
    </source>
</evidence>
<organism evidence="2 3">
    <name type="scientific">Rippkaea orientalis (strain PCC 8801 / RF-1)</name>
    <name type="common">Cyanothece sp. (strain PCC 8801)</name>
    <dbReference type="NCBI Taxonomy" id="41431"/>
    <lineage>
        <taxon>Bacteria</taxon>
        <taxon>Bacillati</taxon>
        <taxon>Cyanobacteriota</taxon>
        <taxon>Cyanophyceae</taxon>
        <taxon>Oscillatoriophycideae</taxon>
        <taxon>Chroococcales</taxon>
        <taxon>Aphanothecaceae</taxon>
        <taxon>Rippkaea</taxon>
        <taxon>Rippkaea orientalis</taxon>
    </lineage>
</organism>
<dbReference type="Gene3D" id="3.90.1570.10">
    <property type="entry name" value="tt1808, chain A"/>
    <property type="match status" value="1"/>
</dbReference>
<gene>
    <name evidence="2" type="ordered locus">PCC8801_2067</name>
</gene>
<dbReference type="PANTHER" id="PTHR47152">
    <property type="entry name" value="SLR2084 PROTEIN-RELATED"/>
    <property type="match status" value="1"/>
</dbReference>
<dbReference type="InterPro" id="IPR011335">
    <property type="entry name" value="Restrct_endonuc-II-like"/>
</dbReference>
<dbReference type="HOGENOM" id="CLU_098557_0_0_3"/>
<evidence type="ECO:0000313" key="2">
    <source>
        <dbReference type="EMBL" id="ACK66099.1"/>
    </source>
</evidence>
<dbReference type="InterPro" id="IPR012296">
    <property type="entry name" value="Nuclease_put_TT1808"/>
</dbReference>
<proteinExistence type="predicted"/>
<dbReference type="AlphaFoldDB" id="B7JZ22"/>
<dbReference type="RefSeq" id="WP_012595367.1">
    <property type="nucleotide sequence ID" value="NC_011726.1"/>
</dbReference>
<dbReference type="PANTHER" id="PTHR47152:SF2">
    <property type="entry name" value="SLR2084 PROTEIN"/>
    <property type="match status" value="1"/>
</dbReference>
<name>B7JZ22_RIPO1</name>
<feature type="domain" description="Putative restriction endonuclease" evidence="1">
    <location>
        <begin position="19"/>
        <end position="181"/>
    </location>
</feature>